<feature type="transmembrane region" description="Helical" evidence="24">
    <location>
        <begin position="65"/>
        <end position="84"/>
    </location>
</feature>
<keyword evidence="8" id="KW-1003">Cell membrane</keyword>
<dbReference type="GO" id="GO:0005886">
    <property type="term" value="C:plasma membrane"/>
    <property type="evidence" value="ECO:0007669"/>
    <property type="project" value="UniProtKB-SubCell"/>
</dbReference>
<evidence type="ECO:0000256" key="20">
    <source>
        <dbReference type="ARBA" id="ARBA00032253"/>
    </source>
</evidence>
<keyword evidence="13 24" id="KW-1133">Transmembrane helix</keyword>
<reference evidence="26" key="1">
    <citation type="submission" date="2015-01" db="EMBL/GenBank/DDBJ databases">
        <title>Flavisolibacter sp./LCS9/ whole genome sequencing.</title>
        <authorList>
            <person name="Kim M.K."/>
            <person name="Srinivasan S."/>
            <person name="Lee J.-J."/>
        </authorList>
    </citation>
    <scope>NUCLEOTIDE SEQUENCE [LARGE SCALE GENOMIC DNA]</scope>
    <source>
        <strain evidence="26">LCS9</strain>
    </source>
</reference>
<evidence type="ECO:0000313" key="25">
    <source>
        <dbReference type="EMBL" id="ANE52197.1"/>
    </source>
</evidence>
<evidence type="ECO:0000256" key="4">
    <source>
        <dbReference type="ARBA" id="ARBA00005189"/>
    </source>
</evidence>
<keyword evidence="14" id="KW-0443">Lipid metabolism</keyword>
<evidence type="ECO:0000256" key="22">
    <source>
        <dbReference type="ARBA" id="ARBA00032743"/>
    </source>
</evidence>
<evidence type="ECO:0000256" key="23">
    <source>
        <dbReference type="ARBA" id="ARBA00033406"/>
    </source>
</evidence>
<comment type="pathway">
    <text evidence="4">Lipid metabolism.</text>
</comment>
<evidence type="ECO:0000256" key="11">
    <source>
        <dbReference type="ARBA" id="ARBA00022692"/>
    </source>
</evidence>
<feature type="transmembrane region" description="Helical" evidence="24">
    <location>
        <begin position="269"/>
        <end position="286"/>
    </location>
</feature>
<evidence type="ECO:0000256" key="17">
    <source>
        <dbReference type="ARBA" id="ARBA00023264"/>
    </source>
</evidence>
<feature type="transmembrane region" description="Helical" evidence="24">
    <location>
        <begin position="198"/>
        <end position="215"/>
    </location>
</feature>
<keyword evidence="16" id="KW-0594">Phospholipid biosynthesis</keyword>
<evidence type="ECO:0000256" key="1">
    <source>
        <dbReference type="ARBA" id="ARBA00001698"/>
    </source>
</evidence>
<evidence type="ECO:0000256" key="16">
    <source>
        <dbReference type="ARBA" id="ARBA00023209"/>
    </source>
</evidence>
<dbReference type="GO" id="GO:0004605">
    <property type="term" value="F:phosphatidate cytidylyltransferase activity"/>
    <property type="evidence" value="ECO:0007669"/>
    <property type="project" value="UniProtKB-EC"/>
</dbReference>
<comment type="similarity">
    <text evidence="5">Belongs to the CDS family.</text>
</comment>
<dbReference type="AlphaFoldDB" id="A0A172TZN7"/>
<dbReference type="Proteomes" id="UP000077177">
    <property type="component" value="Chromosome"/>
</dbReference>
<feature type="transmembrane region" description="Helical" evidence="24">
    <location>
        <begin position="12"/>
        <end position="45"/>
    </location>
</feature>
<evidence type="ECO:0000256" key="21">
    <source>
        <dbReference type="ARBA" id="ARBA00032396"/>
    </source>
</evidence>
<dbReference type="OrthoDB" id="9799199at2"/>
<accession>A0A172TZN7</accession>
<feature type="transmembrane region" description="Helical" evidence="24">
    <location>
        <begin position="222"/>
        <end position="239"/>
    </location>
</feature>
<dbReference type="STRING" id="1492898.SY85_18575"/>
<keyword evidence="10 25" id="KW-0808">Transferase</keyword>
<evidence type="ECO:0000256" key="2">
    <source>
        <dbReference type="ARBA" id="ARBA00004651"/>
    </source>
</evidence>
<dbReference type="PANTHER" id="PTHR46382:SF1">
    <property type="entry name" value="PHOSPHATIDATE CYTIDYLYLTRANSFERASE"/>
    <property type="match status" value="1"/>
</dbReference>
<keyword evidence="15 24" id="KW-0472">Membrane</keyword>
<evidence type="ECO:0000256" key="12">
    <source>
        <dbReference type="ARBA" id="ARBA00022695"/>
    </source>
</evidence>
<name>A0A172TZN7_9BACT</name>
<dbReference type="PANTHER" id="PTHR46382">
    <property type="entry name" value="PHOSPHATIDATE CYTIDYLYLTRANSFERASE"/>
    <property type="match status" value="1"/>
</dbReference>
<reference evidence="25 26" key="2">
    <citation type="journal article" date="2016" name="Int. J. Syst. Evol. Microbiol.">
        <title>Flavisolibacter tropicus sp. nov., isolated from tropical soil.</title>
        <authorList>
            <person name="Lee J.J."/>
            <person name="Kang M.S."/>
            <person name="Kim G.S."/>
            <person name="Lee C.S."/>
            <person name="Lim S."/>
            <person name="Lee J."/>
            <person name="Roh S.H."/>
            <person name="Kang H."/>
            <person name="Ha J.M."/>
            <person name="Bae S."/>
            <person name="Jung H.Y."/>
            <person name="Kim M.K."/>
        </authorList>
    </citation>
    <scope>NUCLEOTIDE SEQUENCE [LARGE SCALE GENOMIC DNA]</scope>
    <source>
        <strain evidence="25 26">LCS9</strain>
    </source>
</reference>
<keyword evidence="26" id="KW-1185">Reference proteome</keyword>
<evidence type="ECO:0000256" key="3">
    <source>
        <dbReference type="ARBA" id="ARBA00005119"/>
    </source>
</evidence>
<evidence type="ECO:0000256" key="14">
    <source>
        <dbReference type="ARBA" id="ARBA00023098"/>
    </source>
</evidence>
<protein>
    <recommendedName>
        <fullName evidence="7">Phosphatidate cytidylyltransferase</fullName>
        <ecNumber evidence="6">2.7.7.41</ecNumber>
    </recommendedName>
    <alternativeName>
        <fullName evidence="20">CDP-DAG synthase</fullName>
    </alternativeName>
    <alternativeName>
        <fullName evidence="22">CDP-DG synthase</fullName>
    </alternativeName>
    <alternativeName>
        <fullName evidence="18">CDP-diacylglycerol synthase</fullName>
    </alternativeName>
    <alternativeName>
        <fullName evidence="21">CDP-diglyceride pyrophosphorylase</fullName>
    </alternativeName>
    <alternativeName>
        <fullName evidence="23">CDP-diglyceride synthase</fullName>
    </alternativeName>
    <alternativeName>
        <fullName evidence="19">CTP:phosphatidate cytidylyltransferase</fullName>
    </alternativeName>
</protein>
<evidence type="ECO:0000256" key="15">
    <source>
        <dbReference type="ARBA" id="ARBA00023136"/>
    </source>
</evidence>
<feature type="transmembrane region" description="Helical" evidence="24">
    <location>
        <begin position="156"/>
        <end position="178"/>
    </location>
</feature>
<evidence type="ECO:0000256" key="5">
    <source>
        <dbReference type="ARBA" id="ARBA00010185"/>
    </source>
</evidence>
<evidence type="ECO:0000256" key="8">
    <source>
        <dbReference type="ARBA" id="ARBA00022475"/>
    </source>
</evidence>
<dbReference type="EC" id="2.7.7.41" evidence="6"/>
<dbReference type="KEGG" id="fla:SY85_18575"/>
<evidence type="ECO:0000256" key="18">
    <source>
        <dbReference type="ARBA" id="ARBA00029893"/>
    </source>
</evidence>
<sequence>MAFNWQTFRTRALTAIVFVLVMAAGLLWNSWSFFVLFSIVHWGAWIEYQKLVGEFNPDYNNINGFHRWGVIAAGWLLMLYFTNAELQIGGVRLNEVAWWLGLFFLFLFPLVQFFTARAFFVKNIGYSLAGLLYISLSLGLLVDMRNRWSEEGYNTLGLTLPLLTIFTLWINDTMAYIVGSLIGKTPLSKVSPKKTWEGTVGGAILAVVVMSMIAHFTGRLPVVHTAIIAALAATAGTYGDLFESKLKRMAGVKDSGNIMPGHGGFLDRFDSLLFASTVVWFYAVLVL</sequence>
<evidence type="ECO:0000256" key="10">
    <source>
        <dbReference type="ARBA" id="ARBA00022679"/>
    </source>
</evidence>
<evidence type="ECO:0000313" key="26">
    <source>
        <dbReference type="Proteomes" id="UP000077177"/>
    </source>
</evidence>
<comment type="subcellular location">
    <subcellularLocation>
        <location evidence="2">Cell membrane</location>
        <topology evidence="2">Multi-pass membrane protein</topology>
    </subcellularLocation>
</comment>
<dbReference type="RefSeq" id="WP_066406431.1">
    <property type="nucleotide sequence ID" value="NZ_CP011390.1"/>
</dbReference>
<evidence type="ECO:0000256" key="13">
    <source>
        <dbReference type="ARBA" id="ARBA00022989"/>
    </source>
</evidence>
<comment type="catalytic activity">
    <reaction evidence="1">
        <text>a 1,2-diacyl-sn-glycero-3-phosphate + CTP + H(+) = a CDP-1,2-diacyl-sn-glycerol + diphosphate</text>
        <dbReference type="Rhea" id="RHEA:16229"/>
        <dbReference type="ChEBI" id="CHEBI:15378"/>
        <dbReference type="ChEBI" id="CHEBI:33019"/>
        <dbReference type="ChEBI" id="CHEBI:37563"/>
        <dbReference type="ChEBI" id="CHEBI:58332"/>
        <dbReference type="ChEBI" id="CHEBI:58608"/>
        <dbReference type="EC" id="2.7.7.41"/>
    </reaction>
</comment>
<evidence type="ECO:0000256" key="24">
    <source>
        <dbReference type="SAM" id="Phobius"/>
    </source>
</evidence>
<keyword evidence="17" id="KW-1208">Phospholipid metabolism</keyword>
<organism evidence="25 26">
    <name type="scientific">Flavisolibacter tropicus</name>
    <dbReference type="NCBI Taxonomy" id="1492898"/>
    <lineage>
        <taxon>Bacteria</taxon>
        <taxon>Pseudomonadati</taxon>
        <taxon>Bacteroidota</taxon>
        <taxon>Chitinophagia</taxon>
        <taxon>Chitinophagales</taxon>
        <taxon>Chitinophagaceae</taxon>
        <taxon>Flavisolibacter</taxon>
    </lineage>
</organism>
<gene>
    <name evidence="25" type="ORF">SY85_18575</name>
</gene>
<proteinExistence type="inferred from homology"/>
<evidence type="ECO:0000256" key="9">
    <source>
        <dbReference type="ARBA" id="ARBA00022516"/>
    </source>
</evidence>
<keyword evidence="12 25" id="KW-0548">Nucleotidyltransferase</keyword>
<feature type="transmembrane region" description="Helical" evidence="24">
    <location>
        <begin position="126"/>
        <end position="144"/>
    </location>
</feature>
<evidence type="ECO:0000256" key="6">
    <source>
        <dbReference type="ARBA" id="ARBA00012487"/>
    </source>
</evidence>
<evidence type="ECO:0000256" key="7">
    <source>
        <dbReference type="ARBA" id="ARBA00019373"/>
    </source>
</evidence>
<keyword evidence="11 24" id="KW-0812">Transmembrane</keyword>
<dbReference type="GO" id="GO:0016024">
    <property type="term" value="P:CDP-diacylglycerol biosynthetic process"/>
    <property type="evidence" value="ECO:0007669"/>
    <property type="project" value="TreeGrafter"/>
</dbReference>
<evidence type="ECO:0000256" key="19">
    <source>
        <dbReference type="ARBA" id="ARBA00031825"/>
    </source>
</evidence>
<comment type="pathway">
    <text evidence="3">Phospholipid metabolism; CDP-diacylglycerol biosynthesis; CDP-diacylglycerol from sn-glycerol 3-phosphate: step 3/3.</text>
</comment>
<keyword evidence="9" id="KW-0444">Lipid biosynthesis</keyword>
<dbReference type="Pfam" id="PF01148">
    <property type="entry name" value="CTP_transf_1"/>
    <property type="match status" value="1"/>
</dbReference>
<dbReference type="PATRIC" id="fig|1492898.3.peg.4044"/>
<dbReference type="EMBL" id="CP011390">
    <property type="protein sequence ID" value="ANE52197.1"/>
    <property type="molecule type" value="Genomic_DNA"/>
</dbReference>
<feature type="transmembrane region" description="Helical" evidence="24">
    <location>
        <begin position="96"/>
        <end position="120"/>
    </location>
</feature>